<dbReference type="AlphaFoldDB" id="A0A9D4JME1"/>
<feature type="region of interest" description="Disordered" evidence="2">
    <location>
        <begin position="25"/>
        <end position="157"/>
    </location>
</feature>
<evidence type="ECO:0000256" key="2">
    <source>
        <dbReference type="SAM" id="MobiDB-lite"/>
    </source>
</evidence>
<feature type="compositionally biased region" description="Basic and acidic residues" evidence="2">
    <location>
        <begin position="73"/>
        <end position="82"/>
    </location>
</feature>
<feature type="compositionally biased region" description="Gly residues" evidence="2">
    <location>
        <begin position="122"/>
        <end position="131"/>
    </location>
</feature>
<dbReference type="InterPro" id="IPR009071">
    <property type="entry name" value="HMG_box_dom"/>
</dbReference>
<name>A0A9D4JME1_DREPO</name>
<keyword evidence="1" id="KW-0539">Nucleus</keyword>
<dbReference type="PROSITE" id="PS50118">
    <property type="entry name" value="HMG_BOX_2"/>
    <property type="match status" value="1"/>
</dbReference>
<dbReference type="GO" id="GO:0005634">
    <property type="term" value="C:nucleus"/>
    <property type="evidence" value="ECO:0007669"/>
    <property type="project" value="UniProtKB-UniRule"/>
</dbReference>
<comment type="caution">
    <text evidence="4">The sequence shown here is derived from an EMBL/GenBank/DDBJ whole genome shotgun (WGS) entry which is preliminary data.</text>
</comment>
<dbReference type="GO" id="GO:0003677">
    <property type="term" value="F:DNA binding"/>
    <property type="evidence" value="ECO:0007669"/>
    <property type="project" value="UniProtKB-UniRule"/>
</dbReference>
<reference evidence="4" key="1">
    <citation type="journal article" date="2019" name="bioRxiv">
        <title>The Genome of the Zebra Mussel, Dreissena polymorpha: A Resource for Invasive Species Research.</title>
        <authorList>
            <person name="McCartney M.A."/>
            <person name="Auch B."/>
            <person name="Kono T."/>
            <person name="Mallez S."/>
            <person name="Zhang Y."/>
            <person name="Obille A."/>
            <person name="Becker A."/>
            <person name="Abrahante J.E."/>
            <person name="Garbe J."/>
            <person name="Badalamenti J.P."/>
            <person name="Herman A."/>
            <person name="Mangelson H."/>
            <person name="Liachko I."/>
            <person name="Sullivan S."/>
            <person name="Sone E.D."/>
            <person name="Koren S."/>
            <person name="Silverstein K.A.T."/>
            <person name="Beckman K.B."/>
            <person name="Gohl D.M."/>
        </authorList>
    </citation>
    <scope>NUCLEOTIDE SEQUENCE</scope>
    <source>
        <strain evidence="4">Duluth1</strain>
        <tissue evidence="4">Whole animal</tissue>
    </source>
</reference>
<gene>
    <name evidence="4" type="ORF">DPMN_141191</name>
</gene>
<keyword evidence="1" id="KW-0238">DNA-binding</keyword>
<dbReference type="EMBL" id="JAIWYP010000006">
    <property type="protein sequence ID" value="KAH3812752.1"/>
    <property type="molecule type" value="Genomic_DNA"/>
</dbReference>
<dbReference type="CDD" id="cd00084">
    <property type="entry name" value="HMG-box_SF"/>
    <property type="match status" value="1"/>
</dbReference>
<feature type="DNA-binding region" description="HMG box" evidence="1">
    <location>
        <begin position="8"/>
        <end position="64"/>
    </location>
</feature>
<feature type="compositionally biased region" description="Low complexity" evidence="2">
    <location>
        <begin position="99"/>
        <end position="108"/>
    </location>
</feature>
<accession>A0A9D4JME1</accession>
<sequence length="157" mass="17665">MPPKRPLLKRRRSSYDFFELNTPKEERKELRDKWKLMSPEEKSPYQIMAEKEDENYKNKRSSGKYVIQSTGSGKERTNDHEMKLRKKRPRDVAETYAQSSSSTDVPSSKPIGKGKRRAKDGGACGGGGDGGASLSKKAKPVAKVEDIEEEGEEEEVA</sequence>
<protein>
    <recommendedName>
        <fullName evidence="3">HMG box domain-containing protein</fullName>
    </recommendedName>
</protein>
<dbReference type="InterPro" id="IPR036910">
    <property type="entry name" value="HMG_box_dom_sf"/>
</dbReference>
<evidence type="ECO:0000313" key="5">
    <source>
        <dbReference type="Proteomes" id="UP000828390"/>
    </source>
</evidence>
<evidence type="ECO:0000259" key="3">
    <source>
        <dbReference type="PROSITE" id="PS50118"/>
    </source>
</evidence>
<evidence type="ECO:0000313" key="4">
    <source>
        <dbReference type="EMBL" id="KAH3812752.1"/>
    </source>
</evidence>
<feature type="domain" description="HMG box" evidence="3">
    <location>
        <begin position="8"/>
        <end position="64"/>
    </location>
</feature>
<reference evidence="4" key="2">
    <citation type="submission" date="2020-11" db="EMBL/GenBank/DDBJ databases">
        <authorList>
            <person name="McCartney M.A."/>
            <person name="Auch B."/>
            <person name="Kono T."/>
            <person name="Mallez S."/>
            <person name="Becker A."/>
            <person name="Gohl D.M."/>
            <person name="Silverstein K.A.T."/>
            <person name="Koren S."/>
            <person name="Bechman K.B."/>
            <person name="Herman A."/>
            <person name="Abrahante J.E."/>
            <person name="Garbe J."/>
        </authorList>
    </citation>
    <scope>NUCLEOTIDE SEQUENCE</scope>
    <source>
        <strain evidence="4">Duluth1</strain>
        <tissue evidence="4">Whole animal</tissue>
    </source>
</reference>
<proteinExistence type="predicted"/>
<keyword evidence="5" id="KW-1185">Reference proteome</keyword>
<dbReference type="Gene3D" id="1.10.30.10">
    <property type="entry name" value="High mobility group box domain"/>
    <property type="match status" value="1"/>
</dbReference>
<evidence type="ECO:0000256" key="1">
    <source>
        <dbReference type="PROSITE-ProRule" id="PRU00267"/>
    </source>
</evidence>
<dbReference type="SUPFAM" id="SSF47095">
    <property type="entry name" value="HMG-box"/>
    <property type="match status" value="1"/>
</dbReference>
<dbReference type="Proteomes" id="UP000828390">
    <property type="component" value="Unassembled WGS sequence"/>
</dbReference>
<organism evidence="4 5">
    <name type="scientific">Dreissena polymorpha</name>
    <name type="common">Zebra mussel</name>
    <name type="synonym">Mytilus polymorpha</name>
    <dbReference type="NCBI Taxonomy" id="45954"/>
    <lineage>
        <taxon>Eukaryota</taxon>
        <taxon>Metazoa</taxon>
        <taxon>Spiralia</taxon>
        <taxon>Lophotrochozoa</taxon>
        <taxon>Mollusca</taxon>
        <taxon>Bivalvia</taxon>
        <taxon>Autobranchia</taxon>
        <taxon>Heteroconchia</taxon>
        <taxon>Euheterodonta</taxon>
        <taxon>Imparidentia</taxon>
        <taxon>Neoheterodontei</taxon>
        <taxon>Myida</taxon>
        <taxon>Dreissenoidea</taxon>
        <taxon>Dreissenidae</taxon>
        <taxon>Dreissena</taxon>
    </lineage>
</organism>
<feature type="compositionally biased region" description="Basic and acidic residues" evidence="2">
    <location>
        <begin position="25"/>
        <end position="43"/>
    </location>
</feature>
<feature type="compositionally biased region" description="Acidic residues" evidence="2">
    <location>
        <begin position="146"/>
        <end position="157"/>
    </location>
</feature>